<dbReference type="AlphaFoldDB" id="A0A409XAJ7"/>
<comment type="caution">
    <text evidence="1">The sequence shown here is derived from an EMBL/GenBank/DDBJ whole genome shotgun (WGS) entry which is preliminary data.</text>
</comment>
<evidence type="ECO:0000313" key="1">
    <source>
        <dbReference type="EMBL" id="PPQ87751.1"/>
    </source>
</evidence>
<feature type="non-terminal residue" evidence="1">
    <location>
        <position position="1"/>
    </location>
</feature>
<dbReference type="Proteomes" id="UP000284706">
    <property type="component" value="Unassembled WGS sequence"/>
</dbReference>
<accession>A0A409XAJ7</accession>
<keyword evidence="2" id="KW-1185">Reference proteome</keyword>
<evidence type="ECO:0000313" key="2">
    <source>
        <dbReference type="Proteomes" id="UP000284706"/>
    </source>
</evidence>
<reference evidence="1 2" key="1">
    <citation type="journal article" date="2018" name="Evol. Lett.">
        <title>Horizontal gene cluster transfer increased hallucinogenic mushroom diversity.</title>
        <authorList>
            <person name="Reynolds H.T."/>
            <person name="Vijayakumar V."/>
            <person name="Gluck-Thaler E."/>
            <person name="Korotkin H.B."/>
            <person name="Matheny P.B."/>
            <person name="Slot J.C."/>
        </authorList>
    </citation>
    <scope>NUCLEOTIDE SEQUENCE [LARGE SCALE GENOMIC DNA]</scope>
    <source>
        <strain evidence="1 2">SRW20</strain>
    </source>
</reference>
<protein>
    <submittedName>
        <fullName evidence="1">Uncharacterized protein</fullName>
    </submittedName>
</protein>
<proteinExistence type="predicted"/>
<sequence>LLLVLHSDVAYGLVNVTASKVRALADAVAKRVGLAEDMVRSVRLITGFHGNATFASIRFKKPEYATKFVILVGYGLDGCPERDAFLADKRDGAGNAGSIASSSKMQMA</sequence>
<organism evidence="1 2">
    <name type="scientific">Gymnopilus dilepis</name>
    <dbReference type="NCBI Taxonomy" id="231916"/>
    <lineage>
        <taxon>Eukaryota</taxon>
        <taxon>Fungi</taxon>
        <taxon>Dikarya</taxon>
        <taxon>Basidiomycota</taxon>
        <taxon>Agaricomycotina</taxon>
        <taxon>Agaricomycetes</taxon>
        <taxon>Agaricomycetidae</taxon>
        <taxon>Agaricales</taxon>
        <taxon>Agaricineae</taxon>
        <taxon>Hymenogastraceae</taxon>
        <taxon>Gymnopilus</taxon>
    </lineage>
</organism>
<gene>
    <name evidence="1" type="ORF">CVT26_011431</name>
</gene>
<dbReference type="EMBL" id="NHYE01003783">
    <property type="protein sequence ID" value="PPQ87751.1"/>
    <property type="molecule type" value="Genomic_DNA"/>
</dbReference>
<name>A0A409XAJ7_9AGAR</name>
<dbReference type="InParanoid" id="A0A409XAJ7"/>